<dbReference type="SMART" id="SM00355">
    <property type="entry name" value="ZnF_C2H2"/>
    <property type="match status" value="2"/>
</dbReference>
<keyword evidence="5" id="KW-0862">Zinc</keyword>
<dbReference type="FunFam" id="3.30.160.60:FF:000065">
    <property type="entry name" value="B-cell CLL/lymphoma 6, member B"/>
    <property type="match status" value="1"/>
</dbReference>
<reference evidence="12 13" key="1">
    <citation type="submission" date="2018-02" db="EMBL/GenBank/DDBJ databases">
        <title>The genomes of Aspergillus section Nigri reveals drivers in fungal speciation.</title>
        <authorList>
            <consortium name="DOE Joint Genome Institute"/>
            <person name="Vesth T.C."/>
            <person name="Nybo J."/>
            <person name="Theobald S."/>
            <person name="Brandl J."/>
            <person name="Frisvad J.C."/>
            <person name="Nielsen K.F."/>
            <person name="Lyhne E.K."/>
            <person name="Kogle M.E."/>
            <person name="Kuo A."/>
            <person name="Riley R."/>
            <person name="Clum A."/>
            <person name="Nolan M."/>
            <person name="Lipzen A."/>
            <person name="Salamov A."/>
            <person name="Henrissat B."/>
            <person name="Wiebenga A."/>
            <person name="De vries R.P."/>
            <person name="Grigoriev I.V."/>
            <person name="Mortensen U.H."/>
            <person name="Andersen M.R."/>
            <person name="Baker S.E."/>
        </authorList>
    </citation>
    <scope>NUCLEOTIDE SEQUENCE [LARGE SCALE GENOMIC DNA]</scope>
    <source>
        <strain evidence="12 13">CBS 707.79</strain>
    </source>
</reference>
<evidence type="ECO:0000256" key="8">
    <source>
        <dbReference type="ARBA" id="ARBA00023242"/>
    </source>
</evidence>
<dbReference type="EMBL" id="KZ825900">
    <property type="protein sequence ID" value="PYH93104.1"/>
    <property type="molecule type" value="Genomic_DNA"/>
</dbReference>
<keyword evidence="13" id="KW-1185">Reference proteome</keyword>
<dbReference type="GO" id="GO:0000981">
    <property type="term" value="F:DNA-binding transcription factor activity, RNA polymerase II-specific"/>
    <property type="evidence" value="ECO:0007669"/>
    <property type="project" value="InterPro"/>
</dbReference>
<evidence type="ECO:0000256" key="3">
    <source>
        <dbReference type="ARBA" id="ARBA00022737"/>
    </source>
</evidence>
<dbReference type="InterPro" id="IPR036236">
    <property type="entry name" value="Znf_C2H2_sf"/>
</dbReference>
<evidence type="ECO:0000256" key="9">
    <source>
        <dbReference type="PROSITE-ProRule" id="PRU00042"/>
    </source>
</evidence>
<keyword evidence="2" id="KW-0479">Metal-binding</keyword>
<evidence type="ECO:0000256" key="6">
    <source>
        <dbReference type="ARBA" id="ARBA00023015"/>
    </source>
</evidence>
<feature type="compositionally biased region" description="Polar residues" evidence="10">
    <location>
        <begin position="99"/>
        <end position="109"/>
    </location>
</feature>
<dbReference type="SUPFAM" id="SSF57667">
    <property type="entry name" value="beta-beta-alpha zinc fingers"/>
    <property type="match status" value="1"/>
</dbReference>
<dbReference type="GO" id="GO:0006351">
    <property type="term" value="P:DNA-templated transcription"/>
    <property type="evidence" value="ECO:0007669"/>
    <property type="project" value="InterPro"/>
</dbReference>
<dbReference type="CDD" id="cd12148">
    <property type="entry name" value="fungal_TF_MHR"/>
    <property type="match status" value="1"/>
</dbReference>
<dbReference type="Pfam" id="PF04082">
    <property type="entry name" value="Fungal_trans"/>
    <property type="match status" value="1"/>
</dbReference>
<feature type="domain" description="C2H2-type" evidence="11">
    <location>
        <begin position="6"/>
        <end position="33"/>
    </location>
</feature>
<keyword evidence="6" id="KW-0805">Transcription regulation</keyword>
<feature type="compositionally biased region" description="Low complexity" evidence="10">
    <location>
        <begin position="84"/>
        <end position="93"/>
    </location>
</feature>
<sequence length="758" mass="84947">MIVRPFKCENCPKVFTRQENLRRHEQTHHQQSARRSYQCPHCSASFLRSDLRKRHIRNCHPLTEFPQSSGFDFQWESSIENQLPLPSLENSSPPLRPNAQNPTHSSTVLSEIPRPPFEIANDAEGSSFSQELLYSESYFSHFHPTFPIIHKPSFDAASSPEPLRKAIAAIGALYDGEGNMAQSRSLFESGYQALDSYVRNDRTKFQSPWVIPAYLILETFGMYSCHDQLFLKAQNIHRGLVDAVRELQMTRDRPSGVHRYDFDSPEESDGVKDSVLDDRSVPLVTRWRSFVHAELRKRTIYCLHLLDSQLSIICNVRPLMSALEIKFDLPCSDELWDAATAEEWDMLRNQQLSSSFNDQEDEYGFQGQRPPLGTFHESMQHLLQHGSQRMSNTLCLLWSSPFTALVLVTQLQMMSRDLTHANCLLERSMGPQPHVSVLLDNQYGQIAQALRNILDLTPRGNPASTITPETNYTVLWHSFWMMWHYTSITLTHPCALLVTGTVESNLPAAIATAGYLGRPRAKKHRDIYEDRDVFRILNDLEPTMQEINALHPTEHPFTTFLGYKTCLIGWRVVRLMVCKASRECSQRGAGAGQTFSPRSGNGSLPYRHSPAEYVLRRVGAHVLGCGSDGVDGSAGSEEVGKGGEREGDRVSYEGFEREYLGWARRAFVARRTWPVGKWQAAIVEESIAWIGEIGGELGREVGGGVGGGSASAGVGAGGLSVGEAQMMGGSGEYGVQREGQLDLTELEIIDPVWMGAEL</sequence>
<dbReference type="Pfam" id="PF00096">
    <property type="entry name" value="zf-C2H2"/>
    <property type="match status" value="1"/>
</dbReference>
<evidence type="ECO:0000313" key="13">
    <source>
        <dbReference type="Proteomes" id="UP000247810"/>
    </source>
</evidence>
<evidence type="ECO:0000256" key="1">
    <source>
        <dbReference type="ARBA" id="ARBA00004123"/>
    </source>
</evidence>
<evidence type="ECO:0000256" key="7">
    <source>
        <dbReference type="ARBA" id="ARBA00023163"/>
    </source>
</evidence>
<dbReference type="InterPro" id="IPR007219">
    <property type="entry name" value="XnlR_reg_dom"/>
</dbReference>
<dbReference type="VEuPathDB" id="FungiDB:BO71DRAFT_484904"/>
<evidence type="ECO:0000259" key="11">
    <source>
        <dbReference type="PROSITE" id="PS50157"/>
    </source>
</evidence>
<dbReference type="PROSITE" id="PS00028">
    <property type="entry name" value="ZINC_FINGER_C2H2_1"/>
    <property type="match status" value="2"/>
</dbReference>
<dbReference type="PROSITE" id="PS50157">
    <property type="entry name" value="ZINC_FINGER_C2H2_2"/>
    <property type="match status" value="2"/>
</dbReference>
<dbReference type="Gene3D" id="3.30.160.60">
    <property type="entry name" value="Classic Zinc Finger"/>
    <property type="match status" value="1"/>
</dbReference>
<dbReference type="InterPro" id="IPR051059">
    <property type="entry name" value="VerF-like"/>
</dbReference>
<dbReference type="GO" id="GO:0000785">
    <property type="term" value="C:chromatin"/>
    <property type="evidence" value="ECO:0007669"/>
    <property type="project" value="TreeGrafter"/>
</dbReference>
<dbReference type="STRING" id="1448320.A0A319D794"/>
<feature type="region of interest" description="Disordered" evidence="10">
    <location>
        <begin position="84"/>
        <end position="113"/>
    </location>
</feature>
<dbReference type="OrthoDB" id="1405595at2759"/>
<comment type="subcellular location">
    <subcellularLocation>
        <location evidence="1">Nucleus</location>
    </subcellularLocation>
</comment>
<evidence type="ECO:0000313" key="12">
    <source>
        <dbReference type="EMBL" id="PYH93104.1"/>
    </source>
</evidence>
<keyword evidence="4 9" id="KW-0863">Zinc-finger</keyword>
<protein>
    <recommendedName>
        <fullName evidence="11">C2H2-type domain-containing protein</fullName>
    </recommendedName>
</protein>
<dbReference type="InterPro" id="IPR013087">
    <property type="entry name" value="Znf_C2H2_type"/>
</dbReference>
<organism evidence="12 13">
    <name type="scientific">Aspergillus ellipticus CBS 707.79</name>
    <dbReference type="NCBI Taxonomy" id="1448320"/>
    <lineage>
        <taxon>Eukaryota</taxon>
        <taxon>Fungi</taxon>
        <taxon>Dikarya</taxon>
        <taxon>Ascomycota</taxon>
        <taxon>Pezizomycotina</taxon>
        <taxon>Eurotiomycetes</taxon>
        <taxon>Eurotiomycetidae</taxon>
        <taxon>Eurotiales</taxon>
        <taxon>Aspergillaceae</taxon>
        <taxon>Aspergillus</taxon>
        <taxon>Aspergillus subgen. Circumdati</taxon>
    </lineage>
</organism>
<feature type="domain" description="C2H2-type" evidence="11">
    <location>
        <begin position="37"/>
        <end position="60"/>
    </location>
</feature>
<dbReference type="GO" id="GO:0000978">
    <property type="term" value="F:RNA polymerase II cis-regulatory region sequence-specific DNA binding"/>
    <property type="evidence" value="ECO:0007669"/>
    <property type="project" value="InterPro"/>
</dbReference>
<evidence type="ECO:0000256" key="5">
    <source>
        <dbReference type="ARBA" id="ARBA00022833"/>
    </source>
</evidence>
<dbReference type="GO" id="GO:0005634">
    <property type="term" value="C:nucleus"/>
    <property type="evidence" value="ECO:0007669"/>
    <property type="project" value="UniProtKB-SubCell"/>
</dbReference>
<gene>
    <name evidence="12" type="ORF">BO71DRAFT_484904</name>
</gene>
<accession>A0A319D794</accession>
<dbReference type="AlphaFoldDB" id="A0A319D794"/>
<evidence type="ECO:0000256" key="10">
    <source>
        <dbReference type="SAM" id="MobiDB-lite"/>
    </source>
</evidence>
<dbReference type="PANTHER" id="PTHR40626:SF11">
    <property type="entry name" value="ZINC FINGER PROTEIN YPR022C"/>
    <property type="match status" value="1"/>
</dbReference>
<evidence type="ECO:0000256" key="4">
    <source>
        <dbReference type="ARBA" id="ARBA00022771"/>
    </source>
</evidence>
<keyword evidence="3" id="KW-0677">Repeat</keyword>
<keyword evidence="7" id="KW-0804">Transcription</keyword>
<dbReference type="Proteomes" id="UP000247810">
    <property type="component" value="Unassembled WGS sequence"/>
</dbReference>
<keyword evidence="8" id="KW-0539">Nucleus</keyword>
<proteinExistence type="predicted"/>
<evidence type="ECO:0000256" key="2">
    <source>
        <dbReference type="ARBA" id="ARBA00022723"/>
    </source>
</evidence>
<name>A0A319D794_9EURO</name>
<dbReference type="PANTHER" id="PTHR40626">
    <property type="entry name" value="MIP31509P"/>
    <property type="match status" value="1"/>
</dbReference>
<dbReference type="GO" id="GO:0008270">
    <property type="term" value="F:zinc ion binding"/>
    <property type="evidence" value="ECO:0007669"/>
    <property type="project" value="UniProtKB-KW"/>
</dbReference>